<dbReference type="EMBL" id="JAODUP010000415">
    <property type="protein sequence ID" value="KAK2150265.1"/>
    <property type="molecule type" value="Genomic_DNA"/>
</dbReference>
<feature type="compositionally biased region" description="Polar residues" evidence="2">
    <location>
        <begin position="1213"/>
        <end position="1224"/>
    </location>
</feature>
<dbReference type="InterPro" id="IPR029309">
    <property type="entry name" value="CaRF"/>
</dbReference>
<reference evidence="4" key="1">
    <citation type="journal article" date="2023" name="Mol. Biol. Evol.">
        <title>Third-Generation Sequencing Reveals the Adaptive Role of the Epigenome in Three Deep-Sea Polychaetes.</title>
        <authorList>
            <person name="Perez M."/>
            <person name="Aroh O."/>
            <person name="Sun Y."/>
            <person name="Lan Y."/>
            <person name="Juniper S.K."/>
            <person name="Young C.R."/>
            <person name="Angers B."/>
            <person name="Qian P.Y."/>
        </authorList>
    </citation>
    <scope>NUCLEOTIDE SEQUENCE</scope>
    <source>
        <strain evidence="4">P08H-3</strain>
    </source>
</reference>
<dbReference type="PROSITE" id="PS50966">
    <property type="entry name" value="ZF_SWIM"/>
    <property type="match status" value="1"/>
</dbReference>
<evidence type="ECO:0000313" key="4">
    <source>
        <dbReference type="EMBL" id="KAK2150265.1"/>
    </source>
</evidence>
<protein>
    <recommendedName>
        <fullName evidence="3">SWIM-type domain-containing protein</fullName>
    </recommendedName>
</protein>
<feature type="region of interest" description="Disordered" evidence="2">
    <location>
        <begin position="188"/>
        <end position="210"/>
    </location>
</feature>
<evidence type="ECO:0000313" key="5">
    <source>
        <dbReference type="Proteomes" id="UP001208570"/>
    </source>
</evidence>
<accession>A0AAD9MYL3</accession>
<dbReference type="Pfam" id="PF04434">
    <property type="entry name" value="SWIM"/>
    <property type="match status" value="1"/>
</dbReference>
<keyword evidence="1" id="KW-0863">Zinc-finger</keyword>
<evidence type="ECO:0000256" key="2">
    <source>
        <dbReference type="SAM" id="MobiDB-lite"/>
    </source>
</evidence>
<feature type="compositionally biased region" description="Polar residues" evidence="2">
    <location>
        <begin position="1092"/>
        <end position="1151"/>
    </location>
</feature>
<keyword evidence="1" id="KW-0862">Zinc</keyword>
<dbReference type="Pfam" id="PF15299">
    <property type="entry name" value="ALS2CR8"/>
    <property type="match status" value="1"/>
</dbReference>
<feature type="compositionally biased region" description="Polar residues" evidence="2">
    <location>
        <begin position="188"/>
        <end position="200"/>
    </location>
</feature>
<proteinExistence type="predicted"/>
<sequence>MESSVEYEGAVFGNEETITVEIVQDAIETGTDGSNIIILQPVDSEQQETQVVELEESAQTGAPFENIEEAQFVEVPMTLAADDQVNQPEQIQHVVLSNDHQIVRTLQDASSEYSQQELQQSNLIILQPMSEDASVNNETGFVENTQATYVEAEQQQIIDDQQQQHEQQQQADIVQIPEVQYIEAQQTETPDFQQPENVTKQEVLDGQTEQQSEYVELQPTKAEDQPATENSMAEWVKRPVKNEREFAWCSKNNAPAGGDRERLSPEIEFDGIPFINVGYIRLDCNLGSQDTRQTKKVCETQITEDTKRNRHMLLQQLTVDLKYDWENVRAESWYYAKFPTEDDHIGHPLRGEGAGLHVPMDYRVREKVKEWTLQGITSCSQIKALINNFVTEELFPGQQVPPGRRFFPKTKEICNVMYTAKVQQLPPQLDLERIQTVIQDKLTGLNPNDSIHFRPSFPRGHNFLFVYQSEWQKHILVHYGQVIVYVEPVHKHIQYSLPIYCLIVRTNVGFTIAGMFTLKFVTKPLLTEVFKMFTEWNPDWKPRYLLADFNDENISGILENFNDMTVLLTDEYMEETWRKWIDRKDSGVAKDTEVLICMLKAVARAKTQSDFEVALEAFVNCPRYLAVVRLRRWFLAKWLPFSERWADIYKDETVSFIMNGFRSRERHAELLCYICSCLESMKDAPLSKVLGYMVTVLMPELFQDYLRQNIQMLSHRAQKDDIPEYLQSRPSEFVNHILDRSDPCAFDEGVNIQELGMGNFVVNNHDVDFTRPYCSCTDWQKHNLPCKHMCVVFNHMPGWGWHSLVETYRESPLFAADPFCLEANKKIQERAEVKFEPIEEEDLEAATEVDTNDLCDDDLDEALSTLNDSQHPPHSDHVYDKSDKSTLVKKIESQFQDLTKAVRERKDSTVLLKMINEKLNSVLSVIQSPNKSTAPHSPANLMAASAIQSPAASQTSGIVGSESSTPIVYHIKTEKEDQGSRFIYRIKTEKEDSLTDDGSDIYDPPPIYVPIKLNSNAHGSPSSTTKISIPFDSPKVVKAASSGENSAESWTNLSPELDRQPKLVLKSAKRKSTEQPTKIYVPFKTPKPLSAQIRSTLSTTKKGPTTSDSMITKTVKTVNSNSPPKKTTDLPTVKQTSSVSSSDKPTATGNASPVKEVSKPSKTLADSGTPTPPVKRPVGRPRKHPITTPTSLTHSNLSSNKRKADPDYEPSGSKRQSLTASVESTPAKKTPVLNMPVRNGKKHSTESPLSATDSSVRKSSRKSTSIYAGPERIKSPTSVKHSIPDDVFQSPKKIK</sequence>
<evidence type="ECO:0000256" key="1">
    <source>
        <dbReference type="PROSITE-ProRule" id="PRU00325"/>
    </source>
</evidence>
<keyword evidence="1" id="KW-0479">Metal-binding</keyword>
<dbReference type="PANTHER" id="PTHR47456:SF5">
    <property type="match status" value="1"/>
</dbReference>
<feature type="region of interest" description="Disordered" evidence="2">
    <location>
        <begin position="1091"/>
        <end position="1295"/>
    </location>
</feature>
<feature type="compositionally biased region" description="Polar residues" evidence="2">
    <location>
        <begin position="1187"/>
        <end position="1199"/>
    </location>
</feature>
<keyword evidence="5" id="KW-1185">Reference proteome</keyword>
<name>A0AAD9MYL3_9ANNE</name>
<feature type="domain" description="SWIM-type" evidence="3">
    <location>
        <begin position="759"/>
        <end position="797"/>
    </location>
</feature>
<dbReference type="Proteomes" id="UP001208570">
    <property type="component" value="Unassembled WGS sequence"/>
</dbReference>
<organism evidence="4 5">
    <name type="scientific">Paralvinella palmiformis</name>
    <dbReference type="NCBI Taxonomy" id="53620"/>
    <lineage>
        <taxon>Eukaryota</taxon>
        <taxon>Metazoa</taxon>
        <taxon>Spiralia</taxon>
        <taxon>Lophotrochozoa</taxon>
        <taxon>Annelida</taxon>
        <taxon>Polychaeta</taxon>
        <taxon>Sedentaria</taxon>
        <taxon>Canalipalpata</taxon>
        <taxon>Terebellida</taxon>
        <taxon>Terebelliformia</taxon>
        <taxon>Alvinellidae</taxon>
        <taxon>Paralvinella</taxon>
    </lineage>
</organism>
<dbReference type="PANTHER" id="PTHR47456">
    <property type="entry name" value="PHD-TYPE DOMAIN-CONTAINING PROTEIN"/>
    <property type="match status" value="1"/>
</dbReference>
<evidence type="ECO:0000259" key="3">
    <source>
        <dbReference type="PROSITE" id="PS50966"/>
    </source>
</evidence>
<gene>
    <name evidence="4" type="ORF">LSH36_415g02059</name>
</gene>
<dbReference type="GO" id="GO:0003700">
    <property type="term" value="F:DNA-binding transcription factor activity"/>
    <property type="evidence" value="ECO:0007669"/>
    <property type="project" value="InterPro"/>
</dbReference>
<dbReference type="InterPro" id="IPR007527">
    <property type="entry name" value="Znf_SWIM"/>
</dbReference>
<comment type="caution">
    <text evidence="4">The sequence shown here is derived from an EMBL/GenBank/DDBJ whole genome shotgun (WGS) entry which is preliminary data.</text>
</comment>
<dbReference type="GO" id="GO:0008270">
    <property type="term" value="F:zinc ion binding"/>
    <property type="evidence" value="ECO:0007669"/>
    <property type="project" value="UniProtKB-KW"/>
</dbReference>